<dbReference type="EMBL" id="VJXY01000091">
    <property type="protein sequence ID" value="MBD6620903.1"/>
    <property type="molecule type" value="Genomic_DNA"/>
</dbReference>
<gene>
    <name evidence="3" type="ORF">FNW02_35530</name>
</gene>
<feature type="domain" description="Hypervirulence associated protein TUDOR" evidence="2">
    <location>
        <begin position="8"/>
        <end position="66"/>
    </location>
</feature>
<feature type="region of interest" description="Disordered" evidence="1">
    <location>
        <begin position="52"/>
        <end position="71"/>
    </location>
</feature>
<dbReference type="Proteomes" id="UP001165986">
    <property type="component" value="Unassembled WGS sequence"/>
</dbReference>
<reference evidence="3" key="1">
    <citation type="submission" date="2019-07" db="EMBL/GenBank/DDBJ databases">
        <title>Toxilogical consequences of a new and cryptic species of cyanobacteria (Komarekiella delphini-convector) recovered from the epidermis of a bottlenose dolphin and 1500 ft. in the air.</title>
        <authorList>
            <person name="Brown A.O."/>
            <person name="Dvorak P."/>
            <person name="Villanueva C.D."/>
            <person name="Foss A.J."/>
            <person name="Garvey A.D."/>
            <person name="Gibson Q.A."/>
            <person name="Johansen J.R."/>
            <person name="Casamatta D.A."/>
        </authorList>
    </citation>
    <scope>NUCLEOTIDE SEQUENCE</scope>
    <source>
        <strain evidence="3">SJRDD-AB1</strain>
    </source>
</reference>
<organism evidence="3 4">
    <name type="scientific">Komarekiella delphini-convector SJRDD-AB1</name>
    <dbReference type="NCBI Taxonomy" id="2593771"/>
    <lineage>
        <taxon>Bacteria</taxon>
        <taxon>Bacillati</taxon>
        <taxon>Cyanobacteriota</taxon>
        <taxon>Cyanophyceae</taxon>
        <taxon>Nostocales</taxon>
        <taxon>Nostocaceae</taxon>
        <taxon>Komarekiella</taxon>
        <taxon>Komarekiella delphini-convector</taxon>
    </lineage>
</organism>
<dbReference type="InterPro" id="IPR021331">
    <property type="entry name" value="Hva1_TUDOR"/>
</dbReference>
<evidence type="ECO:0000256" key="1">
    <source>
        <dbReference type="SAM" id="MobiDB-lite"/>
    </source>
</evidence>
<comment type="caution">
    <text evidence="3">The sequence shown here is derived from an EMBL/GenBank/DDBJ whole genome shotgun (WGS) entry which is preliminary data.</text>
</comment>
<accession>A0AA40T4Q5</accession>
<dbReference type="Pfam" id="PF11160">
    <property type="entry name" value="Hva1_TUDOR"/>
    <property type="match status" value="1"/>
</dbReference>
<evidence type="ECO:0000259" key="2">
    <source>
        <dbReference type="Pfam" id="PF11160"/>
    </source>
</evidence>
<dbReference type="Gene3D" id="2.30.30.1060">
    <property type="match status" value="1"/>
</dbReference>
<protein>
    <submittedName>
        <fullName evidence="3">DUF2945 domain-containing protein</fullName>
    </submittedName>
</protein>
<dbReference type="AlphaFoldDB" id="A0AA40T4Q5"/>
<name>A0AA40T4Q5_9NOST</name>
<dbReference type="RefSeq" id="WP_191762216.1">
    <property type="nucleotide sequence ID" value="NZ_VJXY01000091.1"/>
</dbReference>
<proteinExistence type="predicted"/>
<evidence type="ECO:0000313" key="3">
    <source>
        <dbReference type="EMBL" id="MBD6620903.1"/>
    </source>
</evidence>
<feature type="compositionally biased region" description="Basic and acidic residues" evidence="1">
    <location>
        <begin position="59"/>
        <end position="71"/>
    </location>
</feature>
<keyword evidence="4" id="KW-1185">Reference proteome</keyword>
<sequence length="71" mass="7805">MAEQFKIGDKVEWKALQGVKTGEVVQKLTSPTNLRGNHIAASVDNPEYVVKSDQTGNEAAHKPDTLKKVEE</sequence>
<evidence type="ECO:0000313" key="4">
    <source>
        <dbReference type="Proteomes" id="UP001165986"/>
    </source>
</evidence>